<evidence type="ECO:0000259" key="1">
    <source>
        <dbReference type="Pfam" id="PF16261"/>
    </source>
</evidence>
<name>A0A6J7J8B3_9ZZZZ</name>
<dbReference type="EMBL" id="CAFBNB010000229">
    <property type="protein sequence ID" value="CAB4938917.1"/>
    <property type="molecule type" value="Genomic_DNA"/>
</dbReference>
<dbReference type="NCBIfam" id="TIGR03032">
    <property type="entry name" value="TIGR03032 family protein"/>
    <property type="match status" value="1"/>
</dbReference>
<dbReference type="SUPFAM" id="SSF63829">
    <property type="entry name" value="Calcium-dependent phosphotriesterase"/>
    <property type="match status" value="1"/>
</dbReference>
<dbReference type="Pfam" id="PF16261">
    <property type="entry name" value="DUF4915"/>
    <property type="match status" value="1"/>
</dbReference>
<evidence type="ECO:0000313" key="2">
    <source>
        <dbReference type="EMBL" id="CAB4938917.1"/>
    </source>
</evidence>
<accession>A0A6J7J8B3</accession>
<sequence>MAGADLIALGSVAASEVVVLRDPRTAVGALMSGWGSGRFAIDPQPEGWWGDRWSFTLIDGWQELVGQPLAVVCARQWLTLQLAAMRASAPDSKVTSFEELVADPRAAEARLSAELGGPVRIRVEMAGDPWKHPQNLSEVRAGLDANAGLLEEYFALVDLHASTSASAGDWVTGYREPLPEAQRPPAEVSQPSTGTRFHSEFTASMPELLAATGTSLLITTYKSGHAIIARTPDGVGLDTYFTSLDRPMGAAVAGNRVAIGAADSVVVYARHDVGASLGIEPVPDAVLVPKAIVFTGDVSIHDMAWDDDGTLWFVNTSFSCLSTLQPYASFDCSWKPSWISGLAAEDRCHLNGLASRDGRPRYVTALARTNTPGGWRDQRGTGGVIVDITTDEVIATGLCMPHSPRWHNGRMWFLQSGTGTLHVLDPGGQPEEVCALPGFTRGLTFLGPYAVVGLSQVRESVFTGLPITDTASERNCGVWIIDTRTGQHAGHLRFTSAVSEIFDVHPIPARWPHIADPGELSRSCFVLDPQTLPHLER</sequence>
<protein>
    <submittedName>
        <fullName evidence="2">Unannotated protein</fullName>
    </submittedName>
</protein>
<feature type="domain" description="Conserved hypothetical protein CHP03032" evidence="1">
    <location>
        <begin position="204"/>
        <end position="510"/>
    </location>
</feature>
<reference evidence="2" key="1">
    <citation type="submission" date="2020-05" db="EMBL/GenBank/DDBJ databases">
        <authorList>
            <person name="Chiriac C."/>
            <person name="Salcher M."/>
            <person name="Ghai R."/>
            <person name="Kavagutti S V."/>
        </authorList>
    </citation>
    <scope>NUCLEOTIDE SEQUENCE</scope>
</reference>
<gene>
    <name evidence="2" type="ORF">UFOPK3720_01162</name>
</gene>
<organism evidence="2">
    <name type="scientific">freshwater metagenome</name>
    <dbReference type="NCBI Taxonomy" id="449393"/>
    <lineage>
        <taxon>unclassified sequences</taxon>
        <taxon>metagenomes</taxon>
        <taxon>ecological metagenomes</taxon>
    </lineage>
</organism>
<dbReference type="AlphaFoldDB" id="A0A6J7J8B3"/>
<proteinExistence type="predicted"/>
<dbReference type="InterPro" id="IPR017481">
    <property type="entry name" value="CHP03032"/>
</dbReference>